<protein>
    <submittedName>
        <fullName evidence="2">Amidohydrolase family protein</fullName>
    </submittedName>
</protein>
<dbReference type="PANTHER" id="PTHR22642">
    <property type="entry name" value="IMIDAZOLONEPROPIONASE"/>
    <property type="match status" value="1"/>
</dbReference>
<dbReference type="Gene3D" id="3.20.20.140">
    <property type="entry name" value="Metal-dependent hydrolases"/>
    <property type="match status" value="1"/>
</dbReference>
<keyword evidence="3" id="KW-1185">Reference proteome</keyword>
<feature type="domain" description="Amidohydrolase 3" evidence="1">
    <location>
        <begin position="59"/>
        <end position="110"/>
    </location>
</feature>
<reference evidence="2 3" key="1">
    <citation type="journal article" date="2016" name="Genome Biol. Evol.">
        <title>Divergent and convergent evolution of fungal pathogenicity.</title>
        <authorList>
            <person name="Shang Y."/>
            <person name="Xiao G."/>
            <person name="Zheng P."/>
            <person name="Cen K."/>
            <person name="Zhan S."/>
            <person name="Wang C."/>
        </authorList>
    </citation>
    <scope>NUCLEOTIDE SEQUENCE [LARGE SCALE GENOMIC DNA]</scope>
    <source>
        <strain evidence="2 3">RCEF 3172</strain>
    </source>
</reference>
<organism evidence="2 3">
    <name type="scientific">Beauveria brongniartii RCEF 3172</name>
    <dbReference type="NCBI Taxonomy" id="1081107"/>
    <lineage>
        <taxon>Eukaryota</taxon>
        <taxon>Fungi</taxon>
        <taxon>Dikarya</taxon>
        <taxon>Ascomycota</taxon>
        <taxon>Pezizomycotina</taxon>
        <taxon>Sordariomycetes</taxon>
        <taxon>Hypocreomycetidae</taxon>
        <taxon>Hypocreales</taxon>
        <taxon>Cordycipitaceae</taxon>
        <taxon>Beauveria</taxon>
        <taxon>Beauveria brongniartii</taxon>
    </lineage>
</organism>
<dbReference type="PANTHER" id="PTHR22642:SF20">
    <property type="entry name" value="AMIDOHYDROLASE 3 DOMAIN-CONTAINING PROTEIN"/>
    <property type="match status" value="1"/>
</dbReference>
<evidence type="ECO:0000259" key="1">
    <source>
        <dbReference type="Pfam" id="PF07969"/>
    </source>
</evidence>
<dbReference type="InterPro" id="IPR013108">
    <property type="entry name" value="Amidohydro_3"/>
</dbReference>
<sequence>MPTVLHNGHVFIAASDETPDYFASAILLDADTGKITYVGDETDAAVVEAMAAPGAVLHDIQGRVVLPGFVDGHMHLCRTGASLQKLNLRVRKNLREIQDAIRAYAAQHPELPRILCQG</sequence>
<evidence type="ECO:0000313" key="2">
    <source>
        <dbReference type="EMBL" id="OAA46685.1"/>
    </source>
</evidence>
<dbReference type="InterPro" id="IPR011059">
    <property type="entry name" value="Metal-dep_hydrolase_composite"/>
</dbReference>
<keyword evidence="2" id="KW-0378">Hydrolase</keyword>
<dbReference type="AlphaFoldDB" id="A0A167GIS7"/>
<dbReference type="Gene3D" id="2.30.40.10">
    <property type="entry name" value="Urease, subunit C, domain 1"/>
    <property type="match status" value="1"/>
</dbReference>
<accession>A0A167GIS7</accession>
<proteinExistence type="predicted"/>
<dbReference type="GO" id="GO:0016810">
    <property type="term" value="F:hydrolase activity, acting on carbon-nitrogen (but not peptide) bonds"/>
    <property type="evidence" value="ECO:0007669"/>
    <property type="project" value="InterPro"/>
</dbReference>
<gene>
    <name evidence="2" type="ORF">BBO_03240</name>
</gene>
<dbReference type="Proteomes" id="UP000076863">
    <property type="component" value="Unassembled WGS sequence"/>
</dbReference>
<comment type="caution">
    <text evidence="2">The sequence shown here is derived from an EMBL/GenBank/DDBJ whole genome shotgun (WGS) entry which is preliminary data.</text>
</comment>
<dbReference type="Pfam" id="PF07969">
    <property type="entry name" value="Amidohydro_3"/>
    <property type="match status" value="1"/>
</dbReference>
<evidence type="ECO:0000313" key="3">
    <source>
        <dbReference type="Proteomes" id="UP000076863"/>
    </source>
</evidence>
<dbReference type="Gene3D" id="3.10.310.70">
    <property type="match status" value="1"/>
</dbReference>
<dbReference type="EMBL" id="AZHA01000007">
    <property type="protein sequence ID" value="OAA46685.1"/>
    <property type="molecule type" value="Genomic_DNA"/>
</dbReference>
<name>A0A167GIS7_9HYPO</name>
<dbReference type="SUPFAM" id="SSF51338">
    <property type="entry name" value="Composite domain of metallo-dependent hydrolases"/>
    <property type="match status" value="1"/>
</dbReference>
<dbReference type="OrthoDB" id="3501663at2759"/>